<dbReference type="Gene3D" id="2.30.110.10">
    <property type="entry name" value="Electron Transport, Fmn-binding Protein, Chain A"/>
    <property type="match status" value="1"/>
</dbReference>
<dbReference type="PANTHER" id="PTHR39428">
    <property type="entry name" value="F420H(2)-DEPENDENT QUINONE REDUCTASE RV1261C"/>
    <property type="match status" value="1"/>
</dbReference>
<dbReference type="PANTHER" id="PTHR39428:SF1">
    <property type="entry name" value="F420H(2)-DEPENDENT QUINONE REDUCTASE RV1261C"/>
    <property type="match status" value="1"/>
</dbReference>
<reference evidence="4" key="1">
    <citation type="journal article" date="2019" name="Int. J. Syst. Evol. Microbiol.">
        <title>The Global Catalogue of Microorganisms (GCM) 10K type strain sequencing project: providing services to taxonomists for standard genome sequencing and annotation.</title>
        <authorList>
            <consortium name="The Broad Institute Genomics Platform"/>
            <consortium name="The Broad Institute Genome Sequencing Center for Infectious Disease"/>
            <person name="Wu L."/>
            <person name="Ma J."/>
        </authorList>
    </citation>
    <scope>NUCLEOTIDE SEQUENCE [LARGE SCALE GENOMIC DNA]</scope>
    <source>
        <strain evidence="4">JCM 18055</strain>
    </source>
</reference>
<dbReference type="NCBIfam" id="TIGR00026">
    <property type="entry name" value="hi_GC_TIGR00026"/>
    <property type="match status" value="1"/>
</dbReference>
<gene>
    <name evidence="3" type="ORF">GCM10023215_16370</name>
</gene>
<proteinExistence type="inferred from homology"/>
<comment type="catalytic activity">
    <reaction evidence="2">
        <text>oxidized coenzyme F420-(gamma-L-Glu)(n) + a quinol + H(+) = reduced coenzyme F420-(gamma-L-Glu)(n) + a quinone</text>
        <dbReference type="Rhea" id="RHEA:39663"/>
        <dbReference type="Rhea" id="RHEA-COMP:12939"/>
        <dbReference type="Rhea" id="RHEA-COMP:14378"/>
        <dbReference type="ChEBI" id="CHEBI:15378"/>
        <dbReference type="ChEBI" id="CHEBI:24646"/>
        <dbReference type="ChEBI" id="CHEBI:132124"/>
        <dbReference type="ChEBI" id="CHEBI:133980"/>
        <dbReference type="ChEBI" id="CHEBI:139511"/>
    </reaction>
</comment>
<evidence type="ECO:0000313" key="3">
    <source>
        <dbReference type="EMBL" id="GAA4682903.1"/>
    </source>
</evidence>
<sequence length="142" mass="15449">MPEDFNARVIREFTENDGKVGPPFEGAPMILLHHVGARSGQVRTSPLVYFEDGDRYLIVASAAGAPSHPAWYHNLKANPRISVDLGTSDGVRELTVEAAELTGDERDTVWEKIKSAAPGFGDYEKKTEGIRTIPVFALTPAA</sequence>
<dbReference type="RefSeq" id="WP_345379456.1">
    <property type="nucleotide sequence ID" value="NZ_BAABIC010000004.1"/>
</dbReference>
<evidence type="ECO:0000256" key="1">
    <source>
        <dbReference type="ARBA" id="ARBA00008710"/>
    </source>
</evidence>
<dbReference type="SUPFAM" id="SSF50475">
    <property type="entry name" value="FMN-binding split barrel"/>
    <property type="match status" value="1"/>
</dbReference>
<accession>A0ABP8W949</accession>
<organism evidence="3 4">
    <name type="scientific">Pseudonocardia yuanmonensis</name>
    <dbReference type="NCBI Taxonomy" id="1095914"/>
    <lineage>
        <taxon>Bacteria</taxon>
        <taxon>Bacillati</taxon>
        <taxon>Actinomycetota</taxon>
        <taxon>Actinomycetes</taxon>
        <taxon>Pseudonocardiales</taxon>
        <taxon>Pseudonocardiaceae</taxon>
        <taxon>Pseudonocardia</taxon>
    </lineage>
</organism>
<dbReference type="Proteomes" id="UP001500325">
    <property type="component" value="Unassembled WGS sequence"/>
</dbReference>
<evidence type="ECO:0000256" key="2">
    <source>
        <dbReference type="ARBA" id="ARBA00049106"/>
    </source>
</evidence>
<comment type="caution">
    <text evidence="3">The sequence shown here is derived from an EMBL/GenBank/DDBJ whole genome shotgun (WGS) entry which is preliminary data.</text>
</comment>
<dbReference type="InterPro" id="IPR012349">
    <property type="entry name" value="Split_barrel_FMN-bd"/>
</dbReference>
<keyword evidence="4" id="KW-1185">Reference proteome</keyword>
<name>A0ABP8W949_9PSEU</name>
<comment type="similarity">
    <text evidence="1">Belongs to the F420H(2)-dependent quinone reductase family.</text>
</comment>
<dbReference type="Pfam" id="PF04075">
    <property type="entry name" value="F420H2_quin_red"/>
    <property type="match status" value="1"/>
</dbReference>
<dbReference type="InterPro" id="IPR004378">
    <property type="entry name" value="F420H2_quin_Rdtase"/>
</dbReference>
<dbReference type="EMBL" id="BAABIC010000004">
    <property type="protein sequence ID" value="GAA4682903.1"/>
    <property type="molecule type" value="Genomic_DNA"/>
</dbReference>
<protein>
    <submittedName>
        <fullName evidence="3">Nitroreductase family deazaflavin-dependent oxidoreductase</fullName>
    </submittedName>
</protein>
<evidence type="ECO:0000313" key="4">
    <source>
        <dbReference type="Proteomes" id="UP001500325"/>
    </source>
</evidence>